<keyword evidence="1" id="KW-0734">Signal transduction inhibitor</keyword>
<name>A0ABQ9HE60_9NEOP</name>
<feature type="region of interest" description="Disordered" evidence="2">
    <location>
        <begin position="42"/>
        <end position="61"/>
    </location>
</feature>
<dbReference type="InterPro" id="IPR047016">
    <property type="entry name" value="RGS6/7/9/11"/>
</dbReference>
<accession>A0ABQ9HE60</accession>
<evidence type="ECO:0000256" key="1">
    <source>
        <dbReference type="ARBA" id="ARBA00022700"/>
    </source>
</evidence>
<evidence type="ECO:0000256" key="2">
    <source>
        <dbReference type="SAM" id="MobiDB-lite"/>
    </source>
</evidence>
<dbReference type="InterPro" id="IPR036388">
    <property type="entry name" value="WH-like_DNA-bd_sf"/>
</dbReference>
<proteinExistence type="predicted"/>
<keyword evidence="4" id="KW-1185">Reference proteome</keyword>
<protein>
    <submittedName>
        <fullName evidence="3">Uncharacterized protein</fullName>
    </submittedName>
</protein>
<evidence type="ECO:0000313" key="4">
    <source>
        <dbReference type="Proteomes" id="UP001159363"/>
    </source>
</evidence>
<gene>
    <name evidence="3" type="ORF">PR048_014414</name>
</gene>
<sequence length="168" mass="19198">MQDRKTYGQVTGTPEELQYPRLYLVEAEGVVYRCNRQHLVPPNVGTSDQKRPNRGKQAGIDNRTTMDWNLNLGINKNYRLSSSQDNTDADLDVPAVDRESGGSEVDESEWRGWPGKPTENKNLTTNLRRSTEALHLAHLMAAHGYFFPIDDHMLTVKNDNTFYRFQVS</sequence>
<dbReference type="Proteomes" id="UP001159363">
    <property type="component" value="Chromosome 4"/>
</dbReference>
<feature type="region of interest" description="Disordered" evidence="2">
    <location>
        <begin position="79"/>
        <end position="123"/>
    </location>
</feature>
<dbReference type="SUPFAM" id="SSF46785">
    <property type="entry name" value="Winged helix' DNA-binding domain"/>
    <property type="match status" value="1"/>
</dbReference>
<dbReference type="EMBL" id="JARBHB010000005">
    <property type="protein sequence ID" value="KAJ8882603.1"/>
    <property type="molecule type" value="Genomic_DNA"/>
</dbReference>
<dbReference type="InterPro" id="IPR036390">
    <property type="entry name" value="WH_DNA-bd_sf"/>
</dbReference>
<organism evidence="3 4">
    <name type="scientific">Dryococelus australis</name>
    <dbReference type="NCBI Taxonomy" id="614101"/>
    <lineage>
        <taxon>Eukaryota</taxon>
        <taxon>Metazoa</taxon>
        <taxon>Ecdysozoa</taxon>
        <taxon>Arthropoda</taxon>
        <taxon>Hexapoda</taxon>
        <taxon>Insecta</taxon>
        <taxon>Pterygota</taxon>
        <taxon>Neoptera</taxon>
        <taxon>Polyneoptera</taxon>
        <taxon>Phasmatodea</taxon>
        <taxon>Verophasmatodea</taxon>
        <taxon>Anareolatae</taxon>
        <taxon>Phasmatidae</taxon>
        <taxon>Eurycanthinae</taxon>
        <taxon>Dryococelus</taxon>
    </lineage>
</organism>
<dbReference type="PANTHER" id="PTHR45746">
    <property type="entry name" value="LP21163P"/>
    <property type="match status" value="1"/>
</dbReference>
<reference evidence="3 4" key="1">
    <citation type="submission" date="2023-02" db="EMBL/GenBank/DDBJ databases">
        <title>LHISI_Scaffold_Assembly.</title>
        <authorList>
            <person name="Stuart O.P."/>
            <person name="Cleave R."/>
            <person name="Magrath M.J.L."/>
            <person name="Mikheyev A.S."/>
        </authorList>
    </citation>
    <scope>NUCLEOTIDE SEQUENCE [LARGE SCALE GENOMIC DNA]</scope>
    <source>
        <strain evidence="3">Daus_M_001</strain>
        <tissue evidence="3">Leg muscle</tissue>
    </source>
</reference>
<dbReference type="PANTHER" id="PTHR45746:SF6">
    <property type="entry name" value="LP21163P"/>
    <property type="match status" value="1"/>
</dbReference>
<comment type="caution">
    <text evidence="3">The sequence shown here is derived from an EMBL/GenBank/DDBJ whole genome shotgun (WGS) entry which is preliminary data.</text>
</comment>
<evidence type="ECO:0000313" key="3">
    <source>
        <dbReference type="EMBL" id="KAJ8882603.1"/>
    </source>
</evidence>
<dbReference type="Gene3D" id="1.10.10.10">
    <property type="entry name" value="Winged helix-like DNA-binding domain superfamily/Winged helix DNA-binding domain"/>
    <property type="match status" value="1"/>
</dbReference>